<keyword evidence="5" id="KW-1185">Reference proteome</keyword>
<dbReference type="PROSITE" id="PS50883">
    <property type="entry name" value="EAL"/>
    <property type="match status" value="1"/>
</dbReference>
<dbReference type="CDD" id="cd01949">
    <property type="entry name" value="GGDEF"/>
    <property type="match status" value="1"/>
</dbReference>
<feature type="transmembrane region" description="Helical" evidence="1">
    <location>
        <begin position="193"/>
        <end position="212"/>
    </location>
</feature>
<dbReference type="PANTHER" id="PTHR33121">
    <property type="entry name" value="CYCLIC DI-GMP PHOSPHODIESTERASE PDEF"/>
    <property type="match status" value="1"/>
</dbReference>
<dbReference type="NCBIfam" id="TIGR00254">
    <property type="entry name" value="GGDEF"/>
    <property type="match status" value="1"/>
</dbReference>
<protein>
    <recommendedName>
        <fullName evidence="6">GGDEF-domain containing protein</fullName>
    </recommendedName>
</protein>
<dbReference type="InterPro" id="IPR050706">
    <property type="entry name" value="Cyclic-di-GMP_PDE-like"/>
</dbReference>
<dbReference type="CDD" id="cd01948">
    <property type="entry name" value="EAL"/>
    <property type="match status" value="1"/>
</dbReference>
<dbReference type="GO" id="GO:0071111">
    <property type="term" value="F:cyclic-guanylate-specific phosphodiesterase activity"/>
    <property type="evidence" value="ECO:0007669"/>
    <property type="project" value="InterPro"/>
</dbReference>
<dbReference type="Pfam" id="PF00563">
    <property type="entry name" value="EAL"/>
    <property type="match status" value="1"/>
</dbReference>
<accession>A0A7I7KTJ0</accession>
<sequence length="760" mass="82044">MFTLTTRRWALVALATAGLLFLAAMLFGGAHDSVVGPAGIVTMGVFATACAVNATWTARGRQRSAWIALATGVGGWAAGSAVWCYVALGGTAPISITTVGELGYVVLPLCALGAAVLVPNRNDDLFGIGLLLDGVLVAAALFLAIGSLVVDAAPGASITRILLAVITAIYLGLAVIGLVVMRATEPRRRLSTSLLTTGFAAIGVAGGLHLYGNGADHIPGDVVTFGWISGTYFLALSAIVFRMGPDLDAGRTPGLSRQAMWLPYLPVSVALAIFAVRFWPRDRGNAFVFAAGMFLSVVVLLRQLLVLDRRRRLLEALADAALRDPTTGLANRRLLDERLEHAVQLHLRLAVPISLLRARVDDFKLVDDSLGYAAGDELLRSVGARIQSGVRTDDTVARMGGDEFAILLEDPPDIAVQVAERLARSFDSPLQVGDREVYVHLSVGVASTGSDYGPVLTAENLLSRAEAARLRAEPTTASAVQTFSPEMDADLSGRQASRDGAARLQLLWDLRRAIDDRLLNLVYQPQFEMRSGAICGAEALLRWKHPTLGILEPQEFLPLVREHGLMDAVTDMVLWRAVADASEWHAQGTDIPVAINLWARSLDEDTLPDRIMSVLDAHGMSARLLTVEITEELVVADFVKVRAVLNRLRSAGIRVSIDDFGSGYSTLTYLRELPIDEVKLDRQLIAPILYDRRAATIARSVIELAEEFGIASVAEGVENEETVRWLKRFGCDVIQGNYFCGPLPAREIPLIQSKRVPETR</sequence>
<organism evidence="4 5">
    <name type="scientific">Mycobacterium cookii</name>
    <dbReference type="NCBI Taxonomy" id="1775"/>
    <lineage>
        <taxon>Bacteria</taxon>
        <taxon>Bacillati</taxon>
        <taxon>Actinomycetota</taxon>
        <taxon>Actinomycetes</taxon>
        <taxon>Mycobacteriales</taxon>
        <taxon>Mycobacteriaceae</taxon>
        <taxon>Mycobacterium</taxon>
    </lineage>
</organism>
<dbReference type="SUPFAM" id="SSF141868">
    <property type="entry name" value="EAL domain-like"/>
    <property type="match status" value="1"/>
</dbReference>
<dbReference type="Pfam" id="PF00990">
    <property type="entry name" value="GGDEF"/>
    <property type="match status" value="1"/>
</dbReference>
<dbReference type="PROSITE" id="PS50887">
    <property type="entry name" value="GGDEF"/>
    <property type="match status" value="1"/>
</dbReference>
<dbReference type="RefSeq" id="WP_163775084.1">
    <property type="nucleotide sequence ID" value="NZ_AP022569.1"/>
</dbReference>
<feature type="transmembrane region" description="Helical" evidence="1">
    <location>
        <begin position="125"/>
        <end position="149"/>
    </location>
</feature>
<keyword evidence="1" id="KW-0812">Transmembrane</keyword>
<dbReference type="InterPro" id="IPR001633">
    <property type="entry name" value="EAL_dom"/>
</dbReference>
<dbReference type="PANTHER" id="PTHR33121:SF70">
    <property type="entry name" value="SIGNALING PROTEIN YKOW"/>
    <property type="match status" value="1"/>
</dbReference>
<dbReference type="KEGG" id="mcoo:MCOO_06870"/>
<dbReference type="EMBL" id="AP022569">
    <property type="protein sequence ID" value="BBX44672.1"/>
    <property type="molecule type" value="Genomic_DNA"/>
</dbReference>
<evidence type="ECO:0008006" key="6">
    <source>
        <dbReference type="Google" id="ProtNLM"/>
    </source>
</evidence>
<evidence type="ECO:0000259" key="2">
    <source>
        <dbReference type="PROSITE" id="PS50883"/>
    </source>
</evidence>
<evidence type="ECO:0000313" key="5">
    <source>
        <dbReference type="Proteomes" id="UP000465866"/>
    </source>
</evidence>
<gene>
    <name evidence="4" type="ORF">MCOO_06870</name>
</gene>
<dbReference type="AlphaFoldDB" id="A0A7I7KTJ0"/>
<keyword evidence="1" id="KW-1133">Transmembrane helix</keyword>
<name>A0A7I7KTJ0_9MYCO</name>
<feature type="transmembrane region" description="Helical" evidence="1">
    <location>
        <begin position="286"/>
        <end position="305"/>
    </location>
</feature>
<dbReference type="InterPro" id="IPR035919">
    <property type="entry name" value="EAL_sf"/>
</dbReference>
<dbReference type="Proteomes" id="UP000465866">
    <property type="component" value="Chromosome"/>
</dbReference>
<dbReference type="SMART" id="SM00052">
    <property type="entry name" value="EAL"/>
    <property type="match status" value="1"/>
</dbReference>
<dbReference type="Gene3D" id="3.20.20.450">
    <property type="entry name" value="EAL domain"/>
    <property type="match status" value="1"/>
</dbReference>
<feature type="domain" description="GGDEF" evidence="3">
    <location>
        <begin position="351"/>
        <end position="485"/>
    </location>
</feature>
<feature type="domain" description="EAL" evidence="2">
    <location>
        <begin position="503"/>
        <end position="756"/>
    </location>
</feature>
<dbReference type="SMART" id="SM00267">
    <property type="entry name" value="GGDEF"/>
    <property type="match status" value="1"/>
</dbReference>
<feature type="transmembrane region" description="Helical" evidence="1">
    <location>
        <begin position="94"/>
        <end position="118"/>
    </location>
</feature>
<dbReference type="InterPro" id="IPR043128">
    <property type="entry name" value="Rev_trsase/Diguanyl_cyclase"/>
</dbReference>
<reference evidence="4 5" key="1">
    <citation type="journal article" date="2019" name="Emerg. Microbes Infect.">
        <title>Comprehensive subspecies identification of 175 nontuberculous mycobacteria species based on 7547 genomic profiles.</title>
        <authorList>
            <person name="Matsumoto Y."/>
            <person name="Kinjo T."/>
            <person name="Motooka D."/>
            <person name="Nabeya D."/>
            <person name="Jung N."/>
            <person name="Uechi K."/>
            <person name="Horii T."/>
            <person name="Iida T."/>
            <person name="Fujita J."/>
            <person name="Nakamura S."/>
        </authorList>
    </citation>
    <scope>NUCLEOTIDE SEQUENCE [LARGE SCALE GENOMIC DNA]</scope>
    <source>
        <strain evidence="4 5">JCM 12404</strain>
    </source>
</reference>
<feature type="transmembrane region" description="Helical" evidence="1">
    <location>
        <begin position="224"/>
        <end position="241"/>
    </location>
</feature>
<feature type="transmembrane region" description="Helical" evidence="1">
    <location>
        <begin position="65"/>
        <end position="88"/>
    </location>
</feature>
<proteinExistence type="predicted"/>
<evidence type="ECO:0000256" key="1">
    <source>
        <dbReference type="SAM" id="Phobius"/>
    </source>
</evidence>
<dbReference type="SUPFAM" id="SSF55073">
    <property type="entry name" value="Nucleotide cyclase"/>
    <property type="match status" value="1"/>
</dbReference>
<keyword evidence="1" id="KW-0472">Membrane</keyword>
<dbReference type="InterPro" id="IPR000160">
    <property type="entry name" value="GGDEF_dom"/>
</dbReference>
<feature type="transmembrane region" description="Helical" evidence="1">
    <location>
        <begin position="38"/>
        <end position="58"/>
    </location>
</feature>
<feature type="transmembrane region" description="Helical" evidence="1">
    <location>
        <begin position="161"/>
        <end position="181"/>
    </location>
</feature>
<dbReference type="Gene3D" id="3.30.70.270">
    <property type="match status" value="1"/>
</dbReference>
<evidence type="ECO:0000259" key="3">
    <source>
        <dbReference type="PROSITE" id="PS50887"/>
    </source>
</evidence>
<evidence type="ECO:0000313" key="4">
    <source>
        <dbReference type="EMBL" id="BBX44672.1"/>
    </source>
</evidence>
<dbReference type="InterPro" id="IPR029787">
    <property type="entry name" value="Nucleotide_cyclase"/>
</dbReference>